<gene>
    <name evidence="2" type="ORF">CY34DRAFT_801778</name>
</gene>
<dbReference type="EMBL" id="KN835175">
    <property type="protein sequence ID" value="KIK45284.1"/>
    <property type="molecule type" value="Genomic_DNA"/>
</dbReference>
<organism evidence="2 3">
    <name type="scientific">Suillus luteus UH-Slu-Lm8-n1</name>
    <dbReference type="NCBI Taxonomy" id="930992"/>
    <lineage>
        <taxon>Eukaryota</taxon>
        <taxon>Fungi</taxon>
        <taxon>Dikarya</taxon>
        <taxon>Basidiomycota</taxon>
        <taxon>Agaricomycotina</taxon>
        <taxon>Agaricomycetes</taxon>
        <taxon>Agaricomycetidae</taxon>
        <taxon>Boletales</taxon>
        <taxon>Suillineae</taxon>
        <taxon>Suillaceae</taxon>
        <taxon>Suillus</taxon>
    </lineage>
</organism>
<sequence length="79" mass="8627">MVYILRAACQETLTPSHSHDQGHRESRFDGMVTCNSVALRVYASTEEAQRTAPTSTTSMPVSPRAYGALQRPCSSHEAS</sequence>
<dbReference type="InParanoid" id="A0A0D0B5X9"/>
<keyword evidence="3" id="KW-1185">Reference proteome</keyword>
<evidence type="ECO:0000313" key="3">
    <source>
        <dbReference type="Proteomes" id="UP000054485"/>
    </source>
</evidence>
<feature type="compositionally biased region" description="Polar residues" evidence="1">
    <location>
        <begin position="51"/>
        <end position="60"/>
    </location>
</feature>
<dbReference type="HOGENOM" id="CLU_2607610_0_0_1"/>
<proteinExistence type="predicted"/>
<name>A0A0D0B5X9_9AGAM</name>
<reference evidence="2 3" key="1">
    <citation type="submission" date="2014-04" db="EMBL/GenBank/DDBJ databases">
        <authorList>
            <consortium name="DOE Joint Genome Institute"/>
            <person name="Kuo A."/>
            <person name="Ruytinx J."/>
            <person name="Rineau F."/>
            <person name="Colpaert J."/>
            <person name="Kohler A."/>
            <person name="Nagy L.G."/>
            <person name="Floudas D."/>
            <person name="Copeland A."/>
            <person name="Barry K.W."/>
            <person name="Cichocki N."/>
            <person name="Veneault-Fourrey C."/>
            <person name="LaButti K."/>
            <person name="Lindquist E.A."/>
            <person name="Lipzen A."/>
            <person name="Lundell T."/>
            <person name="Morin E."/>
            <person name="Murat C."/>
            <person name="Sun H."/>
            <person name="Tunlid A."/>
            <person name="Henrissat B."/>
            <person name="Grigoriev I.V."/>
            <person name="Hibbett D.S."/>
            <person name="Martin F."/>
            <person name="Nordberg H.P."/>
            <person name="Cantor M.N."/>
            <person name="Hua S.X."/>
        </authorList>
    </citation>
    <scope>NUCLEOTIDE SEQUENCE [LARGE SCALE GENOMIC DNA]</scope>
    <source>
        <strain evidence="2 3">UH-Slu-Lm8-n1</strain>
    </source>
</reference>
<evidence type="ECO:0000256" key="1">
    <source>
        <dbReference type="SAM" id="MobiDB-lite"/>
    </source>
</evidence>
<feature type="region of interest" description="Disordered" evidence="1">
    <location>
        <begin position="45"/>
        <end position="79"/>
    </location>
</feature>
<accession>A0A0D0B5X9</accession>
<reference evidence="3" key="2">
    <citation type="submission" date="2015-01" db="EMBL/GenBank/DDBJ databases">
        <title>Evolutionary Origins and Diversification of the Mycorrhizal Mutualists.</title>
        <authorList>
            <consortium name="DOE Joint Genome Institute"/>
            <consortium name="Mycorrhizal Genomics Consortium"/>
            <person name="Kohler A."/>
            <person name="Kuo A."/>
            <person name="Nagy L.G."/>
            <person name="Floudas D."/>
            <person name="Copeland A."/>
            <person name="Barry K.W."/>
            <person name="Cichocki N."/>
            <person name="Veneault-Fourrey C."/>
            <person name="LaButti K."/>
            <person name="Lindquist E.A."/>
            <person name="Lipzen A."/>
            <person name="Lundell T."/>
            <person name="Morin E."/>
            <person name="Murat C."/>
            <person name="Riley R."/>
            <person name="Ohm R."/>
            <person name="Sun H."/>
            <person name="Tunlid A."/>
            <person name="Henrissat B."/>
            <person name="Grigoriev I.V."/>
            <person name="Hibbett D.S."/>
            <person name="Martin F."/>
        </authorList>
    </citation>
    <scope>NUCLEOTIDE SEQUENCE [LARGE SCALE GENOMIC DNA]</scope>
    <source>
        <strain evidence="3">UH-Slu-Lm8-n1</strain>
    </source>
</reference>
<protein>
    <submittedName>
        <fullName evidence="2">Uncharacterized protein</fullName>
    </submittedName>
</protein>
<evidence type="ECO:0000313" key="2">
    <source>
        <dbReference type="EMBL" id="KIK45284.1"/>
    </source>
</evidence>
<dbReference type="AlphaFoldDB" id="A0A0D0B5X9"/>
<dbReference type="Proteomes" id="UP000054485">
    <property type="component" value="Unassembled WGS sequence"/>
</dbReference>